<dbReference type="RefSeq" id="XP_024353401.1">
    <property type="nucleotide sequence ID" value="XM_024492206.1"/>
</dbReference>
<keyword evidence="2 5" id="KW-0862">Zinc</keyword>
<feature type="compositionally biased region" description="Polar residues" evidence="6">
    <location>
        <begin position="266"/>
        <end position="276"/>
    </location>
</feature>
<dbReference type="CDD" id="cd12438">
    <property type="entry name" value="RRM_CNOT4"/>
    <property type="match status" value="1"/>
</dbReference>
<feature type="compositionally biased region" description="Low complexity" evidence="6">
    <location>
        <begin position="495"/>
        <end position="508"/>
    </location>
</feature>
<dbReference type="InterPro" id="IPR001841">
    <property type="entry name" value="Znf_RING"/>
</dbReference>
<dbReference type="SMART" id="SM00361">
    <property type="entry name" value="RRM_1"/>
    <property type="match status" value="1"/>
</dbReference>
<dbReference type="PANTHER" id="PTHR12603:SF0">
    <property type="entry name" value="CCR4-NOT TRANSCRIPTION COMPLEX SUBUNIT 4"/>
    <property type="match status" value="1"/>
</dbReference>
<feature type="zinc finger region" description="C3H1-type" evidence="5">
    <location>
        <begin position="189"/>
        <end position="216"/>
    </location>
</feature>
<reference evidence="10 11" key="1">
    <citation type="journal article" date="2013" name="Nat. Genet.">
        <title>The genome of the hydatid tapeworm Echinococcus granulosus.</title>
        <authorList>
            <person name="Zheng H."/>
            <person name="Zhang W."/>
            <person name="Zhang L."/>
            <person name="Zhang Z."/>
            <person name="Li J."/>
            <person name="Lu G."/>
            <person name="Zhu Y."/>
            <person name="Wang Y."/>
            <person name="Huang Y."/>
            <person name="Liu J."/>
            <person name="Kang H."/>
            <person name="Chen J."/>
            <person name="Wang L."/>
            <person name="Chen A."/>
            <person name="Yu S."/>
            <person name="Gao Z."/>
            <person name="Jin L."/>
            <person name="Gu W."/>
            <person name="Wang Z."/>
            <person name="Zhao L."/>
            <person name="Shi B."/>
            <person name="Wen H."/>
            <person name="Lin R."/>
            <person name="Jones M.K."/>
            <person name="Brejova B."/>
            <person name="Vinar T."/>
            <person name="Zhao G."/>
            <person name="McManus D.P."/>
            <person name="Chen Z."/>
            <person name="Zhou Y."/>
            <person name="Wang S."/>
        </authorList>
    </citation>
    <scope>NUCLEOTIDE SEQUENCE [LARGE SCALE GENOMIC DNA]</scope>
</reference>
<dbReference type="InterPro" id="IPR034261">
    <property type="entry name" value="CNOT4_RRM"/>
</dbReference>
<feature type="domain" description="RING-type" evidence="7">
    <location>
        <begin position="8"/>
        <end position="52"/>
    </location>
</feature>
<dbReference type="InterPro" id="IPR012677">
    <property type="entry name" value="Nucleotide-bd_a/b_plait_sf"/>
</dbReference>
<comment type="caution">
    <text evidence="10">The sequence shown here is derived from an EMBL/GenBank/DDBJ whole genome shotgun (WGS) entry which is preliminary data.</text>
</comment>
<name>W6UL00_ECHGR</name>
<dbReference type="Gene3D" id="3.30.40.10">
    <property type="entry name" value="Zinc/RING finger domain, C3HC4 (zinc finger)"/>
    <property type="match status" value="1"/>
</dbReference>
<evidence type="ECO:0000259" key="7">
    <source>
        <dbReference type="PROSITE" id="PS50089"/>
    </source>
</evidence>
<dbReference type="PROSITE" id="PS50089">
    <property type="entry name" value="ZF_RING_2"/>
    <property type="match status" value="1"/>
</dbReference>
<dbReference type="GO" id="GO:0016567">
    <property type="term" value="P:protein ubiquitination"/>
    <property type="evidence" value="ECO:0007669"/>
    <property type="project" value="TreeGrafter"/>
</dbReference>
<dbReference type="AlphaFoldDB" id="W6UL00"/>
<accession>W6UL00</accession>
<evidence type="ECO:0000256" key="1">
    <source>
        <dbReference type="ARBA" id="ARBA00022771"/>
    </source>
</evidence>
<feature type="region of interest" description="Disordered" evidence="6">
    <location>
        <begin position="266"/>
        <end position="319"/>
    </location>
</feature>
<dbReference type="InterPro" id="IPR039515">
    <property type="entry name" value="NOT4_mRING-HC-C4C4"/>
</dbReference>
<dbReference type="KEGG" id="egl:EGR_02957"/>
<dbReference type="InterPro" id="IPR013083">
    <property type="entry name" value="Znf_RING/FYVE/PHD"/>
</dbReference>
<keyword evidence="11" id="KW-1185">Reference proteome</keyword>
<dbReference type="PANTHER" id="PTHR12603">
    <property type="entry name" value="CCR4-NOT TRANSCRIPTION COMPLEX RELATED"/>
    <property type="match status" value="1"/>
</dbReference>
<feature type="domain" description="RRM" evidence="8">
    <location>
        <begin position="106"/>
        <end position="192"/>
    </location>
</feature>
<evidence type="ECO:0000259" key="9">
    <source>
        <dbReference type="PROSITE" id="PS50103"/>
    </source>
</evidence>
<dbReference type="GO" id="GO:0030014">
    <property type="term" value="C:CCR4-NOT complex"/>
    <property type="evidence" value="ECO:0007669"/>
    <property type="project" value="InterPro"/>
</dbReference>
<feature type="region of interest" description="Disordered" evidence="6">
    <location>
        <begin position="492"/>
        <end position="512"/>
    </location>
</feature>
<dbReference type="GO" id="GO:0003723">
    <property type="term" value="F:RNA binding"/>
    <property type="evidence" value="ECO:0007669"/>
    <property type="project" value="UniProtKB-UniRule"/>
</dbReference>
<dbReference type="InterPro" id="IPR000571">
    <property type="entry name" value="Znf_CCCH"/>
</dbReference>
<evidence type="ECO:0000259" key="8">
    <source>
        <dbReference type="PROSITE" id="PS50102"/>
    </source>
</evidence>
<proteinExistence type="predicted"/>
<evidence type="ECO:0000256" key="6">
    <source>
        <dbReference type="SAM" id="MobiDB-lite"/>
    </source>
</evidence>
<dbReference type="EMBL" id="APAU02000014">
    <property type="protein sequence ID" value="EUB62205.1"/>
    <property type="molecule type" value="Genomic_DNA"/>
</dbReference>
<dbReference type="Proteomes" id="UP000019149">
    <property type="component" value="Unassembled WGS sequence"/>
</dbReference>
<evidence type="ECO:0000313" key="11">
    <source>
        <dbReference type="Proteomes" id="UP000019149"/>
    </source>
</evidence>
<evidence type="ECO:0000313" key="10">
    <source>
        <dbReference type="EMBL" id="EUB62205.1"/>
    </source>
</evidence>
<dbReference type="OMA" id="ALAYQTH"/>
<dbReference type="InterPro" id="IPR000504">
    <property type="entry name" value="RRM_dom"/>
</dbReference>
<dbReference type="PROSITE" id="PS50103">
    <property type="entry name" value="ZF_C3H1"/>
    <property type="match status" value="1"/>
</dbReference>
<protein>
    <submittedName>
        <fullName evidence="10">CCR4-NOT transcription complex subunit 4</fullName>
    </submittedName>
</protein>
<dbReference type="STRING" id="6210.W6UL00"/>
<dbReference type="GO" id="GO:0004842">
    <property type="term" value="F:ubiquitin-protein transferase activity"/>
    <property type="evidence" value="ECO:0007669"/>
    <property type="project" value="InterPro"/>
</dbReference>
<evidence type="ECO:0000256" key="3">
    <source>
        <dbReference type="ARBA" id="ARBA00022884"/>
    </source>
</evidence>
<keyword evidence="5" id="KW-0479">Metal-binding</keyword>
<evidence type="ECO:0000256" key="4">
    <source>
        <dbReference type="PROSITE-ProRule" id="PRU00176"/>
    </source>
</evidence>
<dbReference type="OrthoDB" id="1923159at2759"/>
<dbReference type="SUPFAM" id="SSF57850">
    <property type="entry name" value="RING/U-box"/>
    <property type="match status" value="1"/>
</dbReference>
<dbReference type="CDD" id="cd16618">
    <property type="entry name" value="mRING-HC-C4C4_CNOT4"/>
    <property type="match status" value="1"/>
</dbReference>
<gene>
    <name evidence="10" type="ORF">EGR_02957</name>
</gene>
<feature type="domain" description="C3H1-type" evidence="9">
    <location>
        <begin position="189"/>
        <end position="216"/>
    </location>
</feature>
<dbReference type="InterPro" id="IPR035979">
    <property type="entry name" value="RBD_domain_sf"/>
</dbReference>
<dbReference type="InterPro" id="IPR003954">
    <property type="entry name" value="RRM_euk-type"/>
</dbReference>
<dbReference type="Gene3D" id="3.30.70.330">
    <property type="match status" value="1"/>
</dbReference>
<organism evidence="10 11">
    <name type="scientific">Echinococcus granulosus</name>
    <name type="common">Hydatid tapeworm</name>
    <dbReference type="NCBI Taxonomy" id="6210"/>
    <lineage>
        <taxon>Eukaryota</taxon>
        <taxon>Metazoa</taxon>
        <taxon>Spiralia</taxon>
        <taxon>Lophotrochozoa</taxon>
        <taxon>Platyhelminthes</taxon>
        <taxon>Cestoda</taxon>
        <taxon>Eucestoda</taxon>
        <taxon>Cyclophyllidea</taxon>
        <taxon>Taeniidae</taxon>
        <taxon>Echinococcus</taxon>
        <taxon>Echinococcus granulosus group</taxon>
    </lineage>
</organism>
<dbReference type="InterPro" id="IPR039780">
    <property type="entry name" value="Mot2"/>
</dbReference>
<dbReference type="Pfam" id="PF14570">
    <property type="entry name" value="zf-RING_4"/>
    <property type="match status" value="1"/>
</dbReference>
<keyword evidence="1 5" id="KW-0863">Zinc-finger</keyword>
<dbReference type="GO" id="GO:0008270">
    <property type="term" value="F:zinc ion binding"/>
    <property type="evidence" value="ECO:0007669"/>
    <property type="project" value="UniProtKB-KW"/>
</dbReference>
<dbReference type="GeneID" id="36338672"/>
<evidence type="ECO:0000256" key="5">
    <source>
        <dbReference type="PROSITE-ProRule" id="PRU00723"/>
    </source>
</evidence>
<dbReference type="SUPFAM" id="SSF54928">
    <property type="entry name" value="RNA-binding domain, RBD"/>
    <property type="match status" value="1"/>
</dbReference>
<keyword evidence="3 4" id="KW-0694">RNA-binding</keyword>
<dbReference type="CTD" id="36338672"/>
<sequence>MSSEGSDCPLCLEPMDSDDVSFFPCPCLYQKVCRFCWAKIINEENGLCPACRQPYDPDAPAVKIPQTSTMETKRKPIKRKKEALSKLHIPKETFKLLPELRVIQTNLVFVVGLPQWISKDKEILKGPQYFGQFGKVYKVEVNASQTFTGPQGQPSISAYITYDRSEDAMRAVLTLDQSMMHGRQLRVSLGTTKYCSQFLRGHKCNKHECMYLHGLGDPKASFTKEQMHAGKHTEYMKALLDEFVANQAPAADAGGGTNSEVIVRDTNSSNTVQNRESPAMASDSRATSSITATGAPRPSEKESITIRSGELPSASDHVAPSYSSSSCISSFESSKGLFYSQHHVDVNPQNLDCGSVSSSTNMNAFADIDFDPIRESQVGLAELMASEQPPQPQVSLATQTFSPSLPLMFAPPPGFENSPAAPPEDIASLIAATSQSRSLLDSVYGPFAQIAAAAALAYQTHQQQQQQHWNAFNGTADLDFLTHLLRQAMQIDGRQPSQSAQPSTSTGISSGGGTEDFKCYTAPSTSATATTLGKRFISGFFRIVAAARIDVVSSGCPVSQNQSHPSIPPPYPDCPSMRRYVRPTRSKIAVDFPINKQFTDCTFVGGVSGKNELCRKLGCS</sequence>
<evidence type="ECO:0000256" key="2">
    <source>
        <dbReference type="ARBA" id="ARBA00022833"/>
    </source>
</evidence>
<dbReference type="PROSITE" id="PS50102">
    <property type="entry name" value="RRM"/>
    <property type="match status" value="1"/>
</dbReference>